<gene>
    <name evidence="2" type="ORF">WJX81_003234</name>
</gene>
<keyword evidence="3" id="KW-1185">Reference proteome</keyword>
<proteinExistence type="predicted"/>
<accession>A0AAW1QLE5</accession>
<organism evidence="2 3">
    <name type="scientific">Elliptochloris bilobata</name>
    <dbReference type="NCBI Taxonomy" id="381761"/>
    <lineage>
        <taxon>Eukaryota</taxon>
        <taxon>Viridiplantae</taxon>
        <taxon>Chlorophyta</taxon>
        <taxon>core chlorophytes</taxon>
        <taxon>Trebouxiophyceae</taxon>
        <taxon>Trebouxiophyceae incertae sedis</taxon>
        <taxon>Elliptochloris clade</taxon>
        <taxon>Elliptochloris</taxon>
    </lineage>
</organism>
<dbReference type="EMBL" id="JALJOU010000089">
    <property type="protein sequence ID" value="KAK9822235.1"/>
    <property type="molecule type" value="Genomic_DNA"/>
</dbReference>
<protein>
    <submittedName>
        <fullName evidence="2">Uncharacterized protein</fullName>
    </submittedName>
</protein>
<dbReference type="Proteomes" id="UP001445335">
    <property type="component" value="Unassembled WGS sequence"/>
</dbReference>
<name>A0AAW1QLE5_9CHLO</name>
<comment type="caution">
    <text evidence="2">The sequence shown here is derived from an EMBL/GenBank/DDBJ whole genome shotgun (WGS) entry which is preliminary data.</text>
</comment>
<reference evidence="2 3" key="1">
    <citation type="journal article" date="2024" name="Nat. Commun.">
        <title>Phylogenomics reveals the evolutionary origins of lichenization in chlorophyte algae.</title>
        <authorList>
            <person name="Puginier C."/>
            <person name="Libourel C."/>
            <person name="Otte J."/>
            <person name="Skaloud P."/>
            <person name="Haon M."/>
            <person name="Grisel S."/>
            <person name="Petersen M."/>
            <person name="Berrin J.G."/>
            <person name="Delaux P.M."/>
            <person name="Dal Grande F."/>
            <person name="Keller J."/>
        </authorList>
    </citation>
    <scope>NUCLEOTIDE SEQUENCE [LARGE SCALE GENOMIC DNA]</scope>
    <source>
        <strain evidence="2 3">SAG 245.80</strain>
    </source>
</reference>
<dbReference type="AlphaFoldDB" id="A0AAW1QLE5"/>
<sequence>MPLLVGTAAAPAEKGRGKAAGAKAAQQSGKARDESSKAAGKRAQAGCLAATWREPVCVATCDWLRAGIGLDLMGTALAGDHADATNALPARRVGSARFAGAVALLDGTMREVTGTVTFDALPPLWDSAGRRLTLVEALASAGQVATANIWLAVAILIWASEQATLHLPAQ</sequence>
<feature type="region of interest" description="Disordered" evidence="1">
    <location>
        <begin position="1"/>
        <end position="37"/>
    </location>
</feature>
<feature type="compositionally biased region" description="Low complexity" evidence="1">
    <location>
        <begin position="19"/>
        <end position="29"/>
    </location>
</feature>
<evidence type="ECO:0000313" key="3">
    <source>
        <dbReference type="Proteomes" id="UP001445335"/>
    </source>
</evidence>
<evidence type="ECO:0000313" key="2">
    <source>
        <dbReference type="EMBL" id="KAK9822235.1"/>
    </source>
</evidence>
<evidence type="ECO:0000256" key="1">
    <source>
        <dbReference type="SAM" id="MobiDB-lite"/>
    </source>
</evidence>